<protein>
    <submittedName>
        <fullName evidence="1">Uncharacterized protein</fullName>
    </submittedName>
</protein>
<name>A0A484I913_9ARCH</name>
<dbReference type="KEGG" id="nfn:NFRAN_1929"/>
<dbReference type="GeneID" id="39421233"/>
<dbReference type="RefSeq" id="WP_134484513.1">
    <property type="nucleotide sequence ID" value="NZ_LR216287.1"/>
</dbReference>
<gene>
    <name evidence="1" type="ORF">NFRAN_1929</name>
</gene>
<dbReference type="Proteomes" id="UP000294299">
    <property type="component" value="Chromosome NFRAN"/>
</dbReference>
<evidence type="ECO:0000313" key="2">
    <source>
        <dbReference type="Proteomes" id="UP000294299"/>
    </source>
</evidence>
<dbReference type="AlphaFoldDB" id="A0A484I913"/>
<reference evidence="1 2" key="1">
    <citation type="submission" date="2019-02" db="EMBL/GenBank/DDBJ databases">
        <authorList>
            <person name="Lehtovirta-Morley E L."/>
        </authorList>
    </citation>
    <scope>NUCLEOTIDE SEQUENCE [LARGE SCALE GENOMIC DNA]</scope>
    <source>
        <strain evidence="1">NFRAN1</strain>
    </source>
</reference>
<sequence length="135" mass="14950">MLGDIIYEGQGKLENRRIVGIKDGNPLLEGTISQTGVIKGIDVTNLVTYNSILQSDGTIYGEGFGLISTLDGSERVTWKGQSIARIAGETRRDIGSIFYNTDSTKKLSFLKDLVGVFEYETRNDGKIKGIVWEWK</sequence>
<proteinExistence type="predicted"/>
<accession>A0A484I913</accession>
<organism evidence="1 2">
    <name type="scientific">Candidatus Nitrosocosmicus franklandianus</name>
    <dbReference type="NCBI Taxonomy" id="1798806"/>
    <lineage>
        <taxon>Archaea</taxon>
        <taxon>Nitrososphaerota</taxon>
        <taxon>Nitrososphaeria</taxon>
        <taxon>Nitrososphaerales</taxon>
        <taxon>Nitrososphaeraceae</taxon>
        <taxon>Candidatus Nitrosocosmicus</taxon>
    </lineage>
</organism>
<dbReference type="OrthoDB" id="144619at2157"/>
<evidence type="ECO:0000313" key="1">
    <source>
        <dbReference type="EMBL" id="VFJ14251.1"/>
    </source>
</evidence>
<dbReference type="EMBL" id="LR216287">
    <property type="protein sequence ID" value="VFJ14251.1"/>
    <property type="molecule type" value="Genomic_DNA"/>
</dbReference>
<keyword evidence="2" id="KW-1185">Reference proteome</keyword>